<feature type="region of interest" description="Disordered" evidence="1">
    <location>
        <begin position="1"/>
        <end position="34"/>
    </location>
</feature>
<organism evidence="2 3">
    <name type="scientific">Mycena albidolilacea</name>
    <dbReference type="NCBI Taxonomy" id="1033008"/>
    <lineage>
        <taxon>Eukaryota</taxon>
        <taxon>Fungi</taxon>
        <taxon>Dikarya</taxon>
        <taxon>Basidiomycota</taxon>
        <taxon>Agaricomycotina</taxon>
        <taxon>Agaricomycetes</taxon>
        <taxon>Agaricomycetidae</taxon>
        <taxon>Agaricales</taxon>
        <taxon>Marasmiineae</taxon>
        <taxon>Mycenaceae</taxon>
        <taxon>Mycena</taxon>
    </lineage>
</organism>
<evidence type="ECO:0000256" key="1">
    <source>
        <dbReference type="SAM" id="MobiDB-lite"/>
    </source>
</evidence>
<sequence length="360" mass="41427">MRAWPSQHCFTKKEKEAGWPPESASHSTGSEETLVEKDDRVVEMFVCLCCAEALRTMETPSRLHMIWVQDVYGELANSMRDKDILHVMLPPILPGPSRCCFTRINERRGGSQHGRHAAESLEPNYKDQEAPKLRDLVDELQSTSARAITISFEDAEHERRQRDFNQRKAEKRAQRTAEQKRHRAEEAAARRAVQNKRDQWKVASARYYERHPEVKEKKRLKAAEKRAAKRLARRQWDPPSVGERRRREQQLGDFEHPENLDIDIDPDLEHHRVYLTHDDVLELFQESMMDAPTADGSDRHSYRKFPSEISGAAAMSSARADAAESLLEFRAQPAVESDLRNASISAWSRVAPDYDSSSSE</sequence>
<evidence type="ECO:0000313" key="2">
    <source>
        <dbReference type="EMBL" id="KAJ7355182.1"/>
    </source>
</evidence>
<keyword evidence="3" id="KW-1185">Reference proteome</keyword>
<feature type="compositionally biased region" description="Basic and acidic residues" evidence="1">
    <location>
        <begin position="154"/>
        <end position="196"/>
    </location>
</feature>
<proteinExistence type="predicted"/>
<name>A0AAD7ACH7_9AGAR</name>
<reference evidence="2" key="1">
    <citation type="submission" date="2023-03" db="EMBL/GenBank/DDBJ databases">
        <title>Massive genome expansion in bonnet fungi (Mycena s.s.) driven by repeated elements and novel gene families across ecological guilds.</title>
        <authorList>
            <consortium name="Lawrence Berkeley National Laboratory"/>
            <person name="Harder C.B."/>
            <person name="Miyauchi S."/>
            <person name="Viragh M."/>
            <person name="Kuo A."/>
            <person name="Thoen E."/>
            <person name="Andreopoulos B."/>
            <person name="Lu D."/>
            <person name="Skrede I."/>
            <person name="Drula E."/>
            <person name="Henrissat B."/>
            <person name="Morin E."/>
            <person name="Kohler A."/>
            <person name="Barry K."/>
            <person name="LaButti K."/>
            <person name="Morin E."/>
            <person name="Salamov A."/>
            <person name="Lipzen A."/>
            <person name="Mereny Z."/>
            <person name="Hegedus B."/>
            <person name="Baldrian P."/>
            <person name="Stursova M."/>
            <person name="Weitz H."/>
            <person name="Taylor A."/>
            <person name="Grigoriev I.V."/>
            <person name="Nagy L.G."/>
            <person name="Martin F."/>
            <person name="Kauserud H."/>
        </authorList>
    </citation>
    <scope>NUCLEOTIDE SEQUENCE</scope>
    <source>
        <strain evidence="2">CBHHK002</strain>
    </source>
</reference>
<protein>
    <submittedName>
        <fullName evidence="2">Uncharacterized protein</fullName>
    </submittedName>
</protein>
<dbReference type="AlphaFoldDB" id="A0AAD7ACH7"/>
<gene>
    <name evidence="2" type="ORF">DFH08DRAFT_803228</name>
</gene>
<dbReference type="Proteomes" id="UP001218218">
    <property type="component" value="Unassembled WGS sequence"/>
</dbReference>
<dbReference type="EMBL" id="JARIHO010000009">
    <property type="protein sequence ID" value="KAJ7355182.1"/>
    <property type="molecule type" value="Genomic_DNA"/>
</dbReference>
<evidence type="ECO:0000313" key="3">
    <source>
        <dbReference type="Proteomes" id="UP001218218"/>
    </source>
</evidence>
<comment type="caution">
    <text evidence="2">The sequence shown here is derived from an EMBL/GenBank/DDBJ whole genome shotgun (WGS) entry which is preliminary data.</text>
</comment>
<feature type="region of interest" description="Disordered" evidence="1">
    <location>
        <begin position="151"/>
        <end position="196"/>
    </location>
</feature>
<accession>A0AAD7ACH7</accession>